<comment type="caution">
    <text evidence="1">The sequence shown here is derived from an EMBL/GenBank/DDBJ whole genome shotgun (WGS) entry which is preliminary data.</text>
</comment>
<proteinExistence type="predicted"/>
<sequence length="139" mass="16140">MKPKHYFESKNLPKTPFLMMVATDDDKEHPFYAINVHRGTLTGVMVITGETIIDLIKQPIRILQLHSDACRGKTLYIDKVKKHPGIKYYRAFTPEDAKIWKEKLLPLLHQDLPNKNMADYEQHNAKAKKLFATLYVMMG</sequence>
<evidence type="ECO:0000313" key="1">
    <source>
        <dbReference type="EMBL" id="EKD25502.1"/>
    </source>
</evidence>
<reference evidence="1" key="1">
    <citation type="journal article" date="2012" name="Science">
        <title>Fermentation, hydrogen, and sulfur metabolism in multiple uncultivated bacterial phyla.</title>
        <authorList>
            <person name="Wrighton K.C."/>
            <person name="Thomas B.C."/>
            <person name="Sharon I."/>
            <person name="Miller C.S."/>
            <person name="Castelle C.J."/>
            <person name="VerBerkmoes N.C."/>
            <person name="Wilkins M.J."/>
            <person name="Hettich R.L."/>
            <person name="Lipton M.S."/>
            <person name="Williams K.H."/>
            <person name="Long P.E."/>
            <person name="Banfield J.F."/>
        </authorList>
    </citation>
    <scope>NUCLEOTIDE SEQUENCE [LARGE SCALE GENOMIC DNA]</scope>
</reference>
<protein>
    <submittedName>
        <fullName evidence="1">Uncharacterized protein</fullName>
    </submittedName>
</protein>
<dbReference type="AlphaFoldDB" id="K1XJZ7"/>
<dbReference type="EMBL" id="AMFJ01036048">
    <property type="protein sequence ID" value="EKD25502.1"/>
    <property type="molecule type" value="Genomic_DNA"/>
</dbReference>
<name>K1XJZ7_9BACT</name>
<organism evidence="1">
    <name type="scientific">uncultured bacterium</name>
    <name type="common">gcode 4</name>
    <dbReference type="NCBI Taxonomy" id="1234023"/>
    <lineage>
        <taxon>Bacteria</taxon>
        <taxon>environmental samples</taxon>
    </lineage>
</organism>
<gene>
    <name evidence="1" type="ORF">ACD_80C00041G0001</name>
</gene>
<accession>K1XJZ7</accession>